<sequence length="35" mass="4038">MIIRNATYQIGEKISRCLARCKELSRTIVEPTTEL</sequence>
<organism evidence="1">
    <name type="scientific">Siphoviridae sp. ctFn287</name>
    <dbReference type="NCBI Taxonomy" id="2826215"/>
    <lineage>
        <taxon>Viruses</taxon>
        <taxon>Duplodnaviria</taxon>
        <taxon>Heunggongvirae</taxon>
        <taxon>Uroviricota</taxon>
        <taxon>Caudoviricetes</taxon>
    </lineage>
</organism>
<proteinExistence type="predicted"/>
<reference evidence="1" key="1">
    <citation type="journal article" date="2021" name="Proc. Natl. Acad. Sci. U.S.A.">
        <title>A Catalog of Tens of Thousands of Viruses from Human Metagenomes Reveals Hidden Associations with Chronic Diseases.</title>
        <authorList>
            <person name="Tisza M.J."/>
            <person name="Buck C.B."/>
        </authorList>
    </citation>
    <scope>NUCLEOTIDE SEQUENCE</scope>
    <source>
        <strain evidence="1">CtFn287</strain>
    </source>
</reference>
<accession>A0A8S5LV47</accession>
<protein>
    <submittedName>
        <fullName evidence="1">Uncharacterized protein</fullName>
    </submittedName>
</protein>
<dbReference type="EMBL" id="BK014748">
    <property type="protein sequence ID" value="DAD73925.1"/>
    <property type="molecule type" value="Genomic_DNA"/>
</dbReference>
<name>A0A8S5LV47_9CAUD</name>
<evidence type="ECO:0000313" key="1">
    <source>
        <dbReference type="EMBL" id="DAD73925.1"/>
    </source>
</evidence>